<sequence length="136" mass="16062">MFCIHSTIEHPDSSSTPQSSLVETEGRGHHRRPCPWKVTRLHFRTDLGNLFSKALFPERSHNRRCRALGFAIKWIRRQLAKRGQHRAYTVMDSMPIELCHSPQMYHTKRFRGIADIGYCASNQLIEIYTKFKWMLF</sequence>
<reference evidence="3" key="1">
    <citation type="submission" date="2016-10" db="EMBL/GenBank/DDBJ databases">
        <authorList>
            <person name="Varghese N."/>
            <person name="Submissions S."/>
        </authorList>
    </citation>
    <scope>NUCLEOTIDE SEQUENCE [LARGE SCALE GENOMIC DNA]</scope>
    <source>
        <strain evidence="3">M1</strain>
    </source>
</reference>
<dbReference type="AlphaFoldDB" id="A0A1I0SQD2"/>
<accession>A0A1I0SQD2</accession>
<organism evidence="2 3">
    <name type="scientific">Parageobacillus thermantarcticus</name>
    <dbReference type="NCBI Taxonomy" id="186116"/>
    <lineage>
        <taxon>Bacteria</taxon>
        <taxon>Bacillati</taxon>
        <taxon>Bacillota</taxon>
        <taxon>Bacilli</taxon>
        <taxon>Bacillales</taxon>
        <taxon>Anoxybacillaceae</taxon>
        <taxon>Parageobacillus</taxon>
    </lineage>
</organism>
<dbReference type="EMBL" id="FOJS01000002">
    <property type="protein sequence ID" value="SFA40976.1"/>
    <property type="molecule type" value="Genomic_DNA"/>
</dbReference>
<keyword evidence="3" id="KW-1185">Reference proteome</keyword>
<protein>
    <recommendedName>
        <fullName evidence="4">Transposase DDE domain-containing protein</fullName>
    </recommendedName>
</protein>
<evidence type="ECO:0000256" key="1">
    <source>
        <dbReference type="SAM" id="MobiDB-lite"/>
    </source>
</evidence>
<evidence type="ECO:0008006" key="4">
    <source>
        <dbReference type="Google" id="ProtNLM"/>
    </source>
</evidence>
<name>A0A1I0SQD2_9BACL</name>
<feature type="compositionally biased region" description="Polar residues" evidence="1">
    <location>
        <begin position="13"/>
        <end position="22"/>
    </location>
</feature>
<dbReference type="Proteomes" id="UP000198650">
    <property type="component" value="Unassembled WGS sequence"/>
</dbReference>
<feature type="region of interest" description="Disordered" evidence="1">
    <location>
        <begin position="1"/>
        <end position="29"/>
    </location>
</feature>
<gene>
    <name evidence="2" type="ORF">SAMN05192569_1002222</name>
</gene>
<evidence type="ECO:0000313" key="2">
    <source>
        <dbReference type="EMBL" id="SFA40976.1"/>
    </source>
</evidence>
<evidence type="ECO:0000313" key="3">
    <source>
        <dbReference type="Proteomes" id="UP000198650"/>
    </source>
</evidence>
<proteinExistence type="predicted"/>